<sequence>MNAWLWARLGRRRRFCWSGGVDGIGGLGWGDDVGDRVGAGQTGLRRGRARPTPPLRGRADVVVSQGRGQVLVDACCL</sequence>
<dbReference type="Proteomes" id="UP000016481">
    <property type="component" value="Unassembled WGS sequence"/>
</dbReference>
<proteinExistence type="predicted"/>
<gene>
    <name evidence="1" type="ORF">HMPREF1978_01682</name>
</gene>
<comment type="caution">
    <text evidence="1">The sequence shown here is derived from an EMBL/GenBank/DDBJ whole genome shotgun (WGS) entry which is preliminary data.</text>
</comment>
<organism evidence="1 2">
    <name type="scientific">Actinomyces graevenitzii F0530</name>
    <dbReference type="NCBI Taxonomy" id="1321817"/>
    <lineage>
        <taxon>Bacteria</taxon>
        <taxon>Bacillati</taxon>
        <taxon>Actinomycetota</taxon>
        <taxon>Actinomycetes</taxon>
        <taxon>Actinomycetales</taxon>
        <taxon>Actinomycetaceae</taxon>
        <taxon>Actinomyces</taxon>
    </lineage>
</organism>
<name>U1PWN3_9ACTO</name>
<dbReference type="AlphaFoldDB" id="U1PWN3"/>
<protein>
    <submittedName>
        <fullName evidence="1">Uncharacterized protein</fullName>
    </submittedName>
</protein>
<reference evidence="1 2" key="1">
    <citation type="submission" date="2013-08" db="EMBL/GenBank/DDBJ databases">
        <authorList>
            <person name="Weinstock G."/>
            <person name="Sodergren E."/>
            <person name="Wylie T."/>
            <person name="Fulton L."/>
            <person name="Fulton R."/>
            <person name="Fronick C."/>
            <person name="O'Laughlin M."/>
            <person name="Godfrey J."/>
            <person name="Miner T."/>
            <person name="Herter B."/>
            <person name="Appelbaum E."/>
            <person name="Cordes M."/>
            <person name="Lek S."/>
            <person name="Wollam A."/>
            <person name="Pepin K.H."/>
            <person name="Palsikar V.B."/>
            <person name="Mitreva M."/>
            <person name="Wilson R.K."/>
        </authorList>
    </citation>
    <scope>NUCLEOTIDE SEQUENCE [LARGE SCALE GENOMIC DNA]</scope>
    <source>
        <strain evidence="1 2">F0530</strain>
    </source>
</reference>
<dbReference type="EMBL" id="AWSC01000066">
    <property type="protein sequence ID" value="ERH14504.1"/>
    <property type="molecule type" value="Genomic_DNA"/>
</dbReference>
<accession>U1PWN3</accession>
<evidence type="ECO:0000313" key="2">
    <source>
        <dbReference type="Proteomes" id="UP000016481"/>
    </source>
</evidence>
<dbReference type="HOGENOM" id="CLU_2630123_0_0_11"/>
<evidence type="ECO:0000313" key="1">
    <source>
        <dbReference type="EMBL" id="ERH14504.1"/>
    </source>
</evidence>